<comment type="catalytic activity">
    <reaction evidence="11">
        <text>2 pyruvate + H(+) = (2S)-2-acetolactate + CO2</text>
        <dbReference type="Rhea" id="RHEA:25249"/>
        <dbReference type="ChEBI" id="CHEBI:15361"/>
        <dbReference type="ChEBI" id="CHEBI:15378"/>
        <dbReference type="ChEBI" id="CHEBI:16526"/>
        <dbReference type="ChEBI" id="CHEBI:58476"/>
        <dbReference type="EC" id="2.2.1.6"/>
    </reaction>
</comment>
<dbReference type="PANTHER" id="PTHR18968:SF142">
    <property type="entry name" value="ACETOLACTATE SYNTHASE"/>
    <property type="match status" value="1"/>
</dbReference>
<dbReference type="PANTHER" id="PTHR18968">
    <property type="entry name" value="THIAMINE PYROPHOSPHATE ENZYMES"/>
    <property type="match status" value="1"/>
</dbReference>
<dbReference type="InterPro" id="IPR000399">
    <property type="entry name" value="TPP-bd_CS"/>
</dbReference>
<evidence type="ECO:0000256" key="3">
    <source>
        <dbReference type="ARBA" id="ARBA00007812"/>
    </source>
</evidence>
<dbReference type="InterPro" id="IPR045229">
    <property type="entry name" value="TPP_enz"/>
</dbReference>
<evidence type="ECO:0000256" key="9">
    <source>
        <dbReference type="ARBA" id="ARBA00023052"/>
    </source>
</evidence>
<evidence type="ECO:0000256" key="1">
    <source>
        <dbReference type="ARBA" id="ARBA00004974"/>
    </source>
</evidence>
<dbReference type="Pfam" id="PF00205">
    <property type="entry name" value="TPP_enzyme_M"/>
    <property type="match status" value="1"/>
</dbReference>
<dbReference type="Gene3D" id="3.40.50.970">
    <property type="match status" value="2"/>
</dbReference>
<dbReference type="InterPro" id="IPR029061">
    <property type="entry name" value="THDP-binding"/>
</dbReference>
<keyword evidence="5 11" id="KW-0028">Amino-acid biosynthesis</keyword>
<evidence type="ECO:0000259" key="13">
    <source>
        <dbReference type="Pfam" id="PF02775"/>
    </source>
</evidence>
<dbReference type="CDD" id="cd07035">
    <property type="entry name" value="TPP_PYR_POX_like"/>
    <property type="match status" value="1"/>
</dbReference>
<evidence type="ECO:0000313" key="16">
    <source>
        <dbReference type="Proteomes" id="UP000516134"/>
    </source>
</evidence>
<feature type="domain" description="Thiamine pyrophosphate enzyme TPP-binding" evidence="13">
    <location>
        <begin position="389"/>
        <end position="537"/>
    </location>
</feature>
<dbReference type="NCBIfam" id="NF006524">
    <property type="entry name" value="PRK08978.1"/>
    <property type="match status" value="1"/>
</dbReference>
<keyword evidence="10 11" id="KW-0100">Branched-chain amino acid biosynthesis</keyword>
<feature type="domain" description="Thiamine pyrophosphate enzyme N-terminal TPP-binding" evidence="14">
    <location>
        <begin position="17"/>
        <end position="130"/>
    </location>
</feature>
<keyword evidence="7 11" id="KW-0479">Metal-binding</keyword>
<organism evidence="15 16">
    <name type="scientific">Sphingomonas daechungensis</name>
    <dbReference type="NCBI Taxonomy" id="1176646"/>
    <lineage>
        <taxon>Bacteria</taxon>
        <taxon>Pseudomonadati</taxon>
        <taxon>Pseudomonadota</taxon>
        <taxon>Alphaproteobacteria</taxon>
        <taxon>Sphingomonadales</taxon>
        <taxon>Sphingomonadaceae</taxon>
        <taxon>Sphingomonas</taxon>
    </lineage>
</organism>
<dbReference type="InterPro" id="IPR029035">
    <property type="entry name" value="DHS-like_NAD/FAD-binding_dom"/>
</dbReference>
<dbReference type="EMBL" id="CP060780">
    <property type="protein sequence ID" value="QNP43443.1"/>
    <property type="molecule type" value="Genomic_DNA"/>
</dbReference>
<dbReference type="Pfam" id="PF02776">
    <property type="entry name" value="TPP_enzyme_N"/>
    <property type="match status" value="1"/>
</dbReference>
<evidence type="ECO:0000256" key="11">
    <source>
        <dbReference type="RuleBase" id="RU003591"/>
    </source>
</evidence>
<dbReference type="InterPro" id="IPR011766">
    <property type="entry name" value="TPP_enzyme_TPP-bd"/>
</dbReference>
<evidence type="ECO:0000256" key="7">
    <source>
        <dbReference type="ARBA" id="ARBA00022723"/>
    </source>
</evidence>
<dbReference type="SUPFAM" id="SSF52518">
    <property type="entry name" value="Thiamin diphosphate-binding fold (THDP-binding)"/>
    <property type="match status" value="2"/>
</dbReference>
<dbReference type="Pfam" id="PF02775">
    <property type="entry name" value="TPP_enzyme_C"/>
    <property type="match status" value="1"/>
</dbReference>
<evidence type="ECO:0000256" key="5">
    <source>
        <dbReference type="ARBA" id="ARBA00022605"/>
    </source>
</evidence>
<dbReference type="InterPro" id="IPR012846">
    <property type="entry name" value="Acetolactate_synth_lsu"/>
</dbReference>
<keyword evidence="8 11" id="KW-0460">Magnesium</keyword>
<evidence type="ECO:0000256" key="10">
    <source>
        <dbReference type="ARBA" id="ARBA00023304"/>
    </source>
</evidence>
<dbReference type="GO" id="GO:0003984">
    <property type="term" value="F:acetolactate synthase activity"/>
    <property type="evidence" value="ECO:0007669"/>
    <property type="project" value="UniProtKB-EC"/>
</dbReference>
<protein>
    <recommendedName>
        <fullName evidence="4 11">Acetolactate synthase</fullName>
        <ecNumber evidence="4 11">2.2.1.6</ecNumber>
    </recommendedName>
</protein>
<dbReference type="EC" id="2.2.1.6" evidence="4 11"/>
<feature type="domain" description="Thiamine pyrophosphate enzyme central" evidence="12">
    <location>
        <begin position="203"/>
        <end position="336"/>
    </location>
</feature>
<reference evidence="15 16" key="1">
    <citation type="submission" date="2020-08" db="EMBL/GenBank/DDBJ databases">
        <title>Genome sequence of Sphingomonas daechungensis KACC 18115T.</title>
        <authorList>
            <person name="Hyun D.-W."/>
            <person name="Bae J.-W."/>
        </authorList>
    </citation>
    <scope>NUCLEOTIDE SEQUENCE [LARGE SCALE GENOMIC DNA]</scope>
    <source>
        <strain evidence="15 16">KACC 18115</strain>
    </source>
</reference>
<gene>
    <name evidence="15" type="ORF">H9L15_01025</name>
</gene>
<dbReference type="RefSeq" id="WP_187714873.1">
    <property type="nucleotide sequence ID" value="NZ_BAABJC010000001.1"/>
</dbReference>
<dbReference type="PROSITE" id="PS00187">
    <property type="entry name" value="TPP_ENZYMES"/>
    <property type="match status" value="1"/>
</dbReference>
<keyword evidence="16" id="KW-1185">Reference proteome</keyword>
<comment type="cofactor">
    <cofactor evidence="11">
        <name>Mg(2+)</name>
        <dbReference type="ChEBI" id="CHEBI:18420"/>
    </cofactor>
    <text evidence="11">Binds 1 Mg(2+) ion per subunit.</text>
</comment>
<dbReference type="SUPFAM" id="SSF52467">
    <property type="entry name" value="DHS-like NAD/FAD-binding domain"/>
    <property type="match status" value="1"/>
</dbReference>
<dbReference type="InterPro" id="IPR012001">
    <property type="entry name" value="Thiamin_PyroP_enz_TPP-bd_dom"/>
</dbReference>
<evidence type="ECO:0000313" key="15">
    <source>
        <dbReference type="EMBL" id="QNP43443.1"/>
    </source>
</evidence>
<dbReference type="Gene3D" id="3.40.50.1220">
    <property type="entry name" value="TPP-binding domain"/>
    <property type="match status" value="1"/>
</dbReference>
<dbReference type="NCBIfam" id="TIGR00118">
    <property type="entry name" value="acolac_lg"/>
    <property type="match status" value="1"/>
</dbReference>
<name>A0ABX6T708_9SPHN</name>
<dbReference type="InterPro" id="IPR039368">
    <property type="entry name" value="AHAS_TPP"/>
</dbReference>
<dbReference type="CDD" id="cd02015">
    <property type="entry name" value="TPP_AHAS"/>
    <property type="match status" value="1"/>
</dbReference>
<evidence type="ECO:0000256" key="2">
    <source>
        <dbReference type="ARBA" id="ARBA00005025"/>
    </source>
</evidence>
<evidence type="ECO:0000256" key="8">
    <source>
        <dbReference type="ARBA" id="ARBA00022842"/>
    </source>
</evidence>
<evidence type="ECO:0000259" key="14">
    <source>
        <dbReference type="Pfam" id="PF02776"/>
    </source>
</evidence>
<dbReference type="Proteomes" id="UP000516134">
    <property type="component" value="Chromosome"/>
</dbReference>
<comment type="pathway">
    <text evidence="2 11">Amino-acid biosynthesis; L-valine biosynthesis; L-valine from pyruvate: step 1/4.</text>
</comment>
<proteinExistence type="inferred from homology"/>
<evidence type="ECO:0000256" key="6">
    <source>
        <dbReference type="ARBA" id="ARBA00022679"/>
    </source>
</evidence>
<comment type="similarity">
    <text evidence="3 11">Belongs to the TPP enzyme family.</text>
</comment>
<comment type="cofactor">
    <cofactor evidence="11">
        <name>thiamine diphosphate</name>
        <dbReference type="ChEBI" id="CHEBI:58937"/>
    </cofactor>
    <text evidence="11">Binds 1 thiamine pyrophosphate per subunit.</text>
</comment>
<evidence type="ECO:0000256" key="4">
    <source>
        <dbReference type="ARBA" id="ARBA00013145"/>
    </source>
</evidence>
<comment type="pathway">
    <text evidence="1 11">Amino-acid biosynthesis; L-isoleucine biosynthesis; L-isoleucine from 2-oxobutanoate: step 1/4.</text>
</comment>
<dbReference type="InterPro" id="IPR012000">
    <property type="entry name" value="Thiamin_PyroP_enz_cen_dom"/>
</dbReference>
<keyword evidence="9 11" id="KW-0786">Thiamine pyrophosphate</keyword>
<evidence type="ECO:0000259" key="12">
    <source>
        <dbReference type="Pfam" id="PF00205"/>
    </source>
</evidence>
<sequence length="563" mass="59894">MSSAAQASPSPQPLPVSGARLVVEALEREGVKHVFGYPGGAIMPVYDALTGSSLQHILVRHEQAAALAADAYGRVTGRPGVCLATSGPGATNLVTGIANAFLDSVPMVAITGQVGSPLMGTDAFQEVDIFGITLPIVKHSFIIRNTADIPRIFAEAFRIASSGRPGPVLIDLPKDVGVLTANPEPFELPDEPAAPLDEASIALANALIAEAKAPVIYFGGGVAIARAERALRDLAQRMGVPSVSTLKGLGCIPSDEPNYLGMLGMHGARAANIAIDNCDLLICVGARFDDRATGKLDSFAARAKVIHIDGDAAEIGKLRVPEVGLAGDVSSILGRLTAVPKIADWAQQCRAQRKMWAPRYDAPGQGIYAPALLKELSEAAGDKAIFTCDVGQHQMWVAQHCQFSRPQAHLTSGGLGTMGYGVPAGMGAVLAEPDATVITVSGDGSFMMNVQELATLRRYRLPLKIVLIDNSQLGMVRQWQELFFEENFSEIDLSDNPDFSEVAHSFGIEAFTIDHRSQVGPAIQRLLRTSGPILLHVRIDPRENVWPLVPPNSSNVQMMEKGW</sequence>
<keyword evidence="6 11" id="KW-0808">Transferase</keyword>
<accession>A0ABX6T708</accession>